<sequence>MHPPCRLITSTTHCSCKWLTATSKKKEIPGQKIYYQPCICIVTLTDMVPRGASNLAARQQTCPPIQRHDPPQHQDPSLHRLHIPPHPAPGVQPGKQTHATRNPTIPCRQDHTHTHAGPDTQSSLTKNASIVCRPMRSSRDRGLSTLPKNPPNPSPPIAIM</sequence>
<feature type="compositionally biased region" description="Basic and acidic residues" evidence="1">
    <location>
        <begin position="66"/>
        <end position="78"/>
    </location>
</feature>
<gene>
    <name evidence="2" type="ORF">VFPFJ_02835</name>
</gene>
<proteinExistence type="predicted"/>
<name>A0A179HWF3_PURLI</name>
<reference evidence="2 3" key="1">
    <citation type="submission" date="2016-02" db="EMBL/GenBank/DDBJ databases">
        <title>Biosynthesis of antibiotic leucinostatins and their inhibition on Phytophthora in bio-control Purpureocillium lilacinum.</title>
        <authorList>
            <person name="Wang G."/>
            <person name="Liu Z."/>
            <person name="Lin R."/>
            <person name="Li E."/>
            <person name="Mao Z."/>
            <person name="Ling J."/>
            <person name="Yin W."/>
            <person name="Xie B."/>
        </authorList>
    </citation>
    <scope>NUCLEOTIDE SEQUENCE [LARGE SCALE GENOMIC DNA]</scope>
    <source>
        <strain evidence="2">PLFJ-1</strain>
    </source>
</reference>
<evidence type="ECO:0000313" key="3">
    <source>
        <dbReference type="Proteomes" id="UP000078340"/>
    </source>
</evidence>
<evidence type="ECO:0000313" key="2">
    <source>
        <dbReference type="EMBL" id="OAQ93673.1"/>
    </source>
</evidence>
<feature type="compositionally biased region" description="Polar residues" evidence="1">
    <location>
        <begin position="94"/>
        <end position="103"/>
    </location>
</feature>
<dbReference type="EMBL" id="LSBI01000002">
    <property type="protein sequence ID" value="OAQ93673.1"/>
    <property type="molecule type" value="Genomic_DNA"/>
</dbReference>
<accession>A0A179HWF3</accession>
<feature type="compositionally biased region" description="Pro residues" evidence="1">
    <location>
        <begin position="148"/>
        <end position="160"/>
    </location>
</feature>
<dbReference type="AlphaFoldDB" id="A0A179HWF3"/>
<comment type="caution">
    <text evidence="2">The sequence shown here is derived from an EMBL/GenBank/DDBJ whole genome shotgun (WGS) entry which is preliminary data.</text>
</comment>
<feature type="region of interest" description="Disordered" evidence="1">
    <location>
        <begin position="62"/>
        <end position="160"/>
    </location>
</feature>
<feature type="compositionally biased region" description="Polar residues" evidence="1">
    <location>
        <begin position="119"/>
        <end position="128"/>
    </location>
</feature>
<organism evidence="2 3">
    <name type="scientific">Purpureocillium lilacinum</name>
    <name type="common">Paecilomyces lilacinus</name>
    <dbReference type="NCBI Taxonomy" id="33203"/>
    <lineage>
        <taxon>Eukaryota</taxon>
        <taxon>Fungi</taxon>
        <taxon>Dikarya</taxon>
        <taxon>Ascomycota</taxon>
        <taxon>Pezizomycotina</taxon>
        <taxon>Sordariomycetes</taxon>
        <taxon>Hypocreomycetidae</taxon>
        <taxon>Hypocreales</taxon>
        <taxon>Ophiocordycipitaceae</taxon>
        <taxon>Purpureocillium</taxon>
    </lineage>
</organism>
<dbReference type="Proteomes" id="UP000078340">
    <property type="component" value="Unassembled WGS sequence"/>
</dbReference>
<evidence type="ECO:0000256" key="1">
    <source>
        <dbReference type="SAM" id="MobiDB-lite"/>
    </source>
</evidence>
<protein>
    <submittedName>
        <fullName evidence="2">Uncharacterized protein</fullName>
    </submittedName>
</protein>